<dbReference type="PROSITE" id="PS51867">
    <property type="entry name" value="ZF_RING_GID"/>
    <property type="match status" value="1"/>
</dbReference>
<evidence type="ECO:0000256" key="5">
    <source>
        <dbReference type="ARBA" id="ARBA00022833"/>
    </source>
</evidence>
<dbReference type="EMBL" id="OC886635">
    <property type="protein sequence ID" value="CAD7644658.1"/>
    <property type="molecule type" value="Genomic_DNA"/>
</dbReference>
<dbReference type="GO" id="GO:0005634">
    <property type="term" value="C:nucleus"/>
    <property type="evidence" value="ECO:0007669"/>
    <property type="project" value="TreeGrafter"/>
</dbReference>
<evidence type="ECO:0000313" key="9">
    <source>
        <dbReference type="EMBL" id="CAD7644658.1"/>
    </source>
</evidence>
<dbReference type="InterPro" id="IPR045098">
    <property type="entry name" value="Fyv10_fam"/>
</dbReference>
<evidence type="ECO:0000256" key="6">
    <source>
        <dbReference type="PROSITE-ProRule" id="PRU01215"/>
    </source>
</evidence>
<keyword evidence="4 6" id="KW-0863">Zinc-finger</keyword>
<dbReference type="Proteomes" id="UP000759131">
    <property type="component" value="Unassembled WGS sequence"/>
</dbReference>
<evidence type="ECO:0000256" key="4">
    <source>
        <dbReference type="ARBA" id="ARBA00022771"/>
    </source>
</evidence>
<organism evidence="9">
    <name type="scientific">Medioppia subpectinata</name>
    <dbReference type="NCBI Taxonomy" id="1979941"/>
    <lineage>
        <taxon>Eukaryota</taxon>
        <taxon>Metazoa</taxon>
        <taxon>Ecdysozoa</taxon>
        <taxon>Arthropoda</taxon>
        <taxon>Chelicerata</taxon>
        <taxon>Arachnida</taxon>
        <taxon>Acari</taxon>
        <taxon>Acariformes</taxon>
        <taxon>Sarcoptiformes</taxon>
        <taxon>Oribatida</taxon>
        <taxon>Brachypylina</taxon>
        <taxon>Oppioidea</taxon>
        <taxon>Oppiidae</taxon>
        <taxon>Medioppia</taxon>
    </lineage>
</organism>
<keyword evidence="2" id="KW-0963">Cytoplasm</keyword>
<feature type="domain" description="CTLH" evidence="7">
    <location>
        <begin position="61"/>
        <end position="120"/>
    </location>
</feature>
<keyword evidence="3" id="KW-0479">Metal-binding</keyword>
<dbReference type="AlphaFoldDB" id="A0A7R9LQ55"/>
<dbReference type="PANTHER" id="PTHR12170">
    <property type="entry name" value="MACROPHAGE ERYTHROBLAST ATTACHER-RELATED"/>
    <property type="match status" value="1"/>
</dbReference>
<dbReference type="PROSITE" id="PS50897">
    <property type="entry name" value="CTLH"/>
    <property type="match status" value="1"/>
</dbReference>
<dbReference type="GO" id="GO:0008270">
    <property type="term" value="F:zinc ion binding"/>
    <property type="evidence" value="ECO:0007669"/>
    <property type="project" value="UniProtKB-KW"/>
</dbReference>
<dbReference type="SMART" id="SM00757">
    <property type="entry name" value="CRA"/>
    <property type="match status" value="1"/>
</dbReference>
<dbReference type="InterPro" id="IPR024964">
    <property type="entry name" value="CTLH/CRA"/>
</dbReference>
<dbReference type="GO" id="GO:0034657">
    <property type="term" value="C:GID complex"/>
    <property type="evidence" value="ECO:0007669"/>
    <property type="project" value="TreeGrafter"/>
</dbReference>
<keyword evidence="10" id="KW-1185">Reference proteome</keyword>
<reference evidence="9" key="1">
    <citation type="submission" date="2020-11" db="EMBL/GenBank/DDBJ databases">
        <authorList>
            <person name="Tran Van P."/>
        </authorList>
    </citation>
    <scope>NUCLEOTIDE SEQUENCE</scope>
</reference>
<dbReference type="SMART" id="SM00668">
    <property type="entry name" value="CTLH"/>
    <property type="match status" value="1"/>
</dbReference>
<dbReference type="InterPro" id="IPR044063">
    <property type="entry name" value="ZF_RING_GID"/>
</dbReference>
<dbReference type="Pfam" id="PF10607">
    <property type="entry name" value="CTLH"/>
    <property type="match status" value="1"/>
</dbReference>
<dbReference type="InterPro" id="IPR013144">
    <property type="entry name" value="CRA_dom"/>
</dbReference>
<sequence>DKNFISDYASVNNDTVFESAANTQILNQVIVEHFLRQGMLEIAEQLTREARLDIPDHKKKPFTELNTILDSLKARDLQPALQWAIANRDQLRAQNSGSALEFKLHRLQFIELLRGGVQNQMKLIAYARQYFQPLADKHEREIQAMMGSLLYLKSGLQNSPYNYLLDSIGWSEICDIFTRDACALLGLSVESPLAVTINAGCVALPALLNIKQVMQQRQVTNVWNTRDELPIEIDLSRKCHFHSVFACPILRQQSSENNPPMRLVCGHVISRDALNKLSNGTKLKCPYCPIEQNPNDARLIHF</sequence>
<evidence type="ECO:0000256" key="1">
    <source>
        <dbReference type="ARBA" id="ARBA00004496"/>
    </source>
</evidence>
<feature type="domain" description="RING-Gid-type" evidence="8">
    <location>
        <begin position="247"/>
        <end position="288"/>
    </location>
</feature>
<evidence type="ECO:0000256" key="3">
    <source>
        <dbReference type="ARBA" id="ARBA00022723"/>
    </source>
</evidence>
<gene>
    <name evidence="9" type="ORF">OSB1V03_LOCUS20148</name>
</gene>
<dbReference type="EMBL" id="CAJPIZ010032060">
    <property type="protein sequence ID" value="CAG2120201.1"/>
    <property type="molecule type" value="Genomic_DNA"/>
</dbReference>
<dbReference type="OrthoDB" id="1933281at2759"/>
<dbReference type="GO" id="GO:0005737">
    <property type="term" value="C:cytoplasm"/>
    <property type="evidence" value="ECO:0007669"/>
    <property type="project" value="UniProtKB-SubCell"/>
</dbReference>
<dbReference type="GO" id="GO:0061630">
    <property type="term" value="F:ubiquitin protein ligase activity"/>
    <property type="evidence" value="ECO:0007669"/>
    <property type="project" value="InterPro"/>
</dbReference>
<dbReference type="PANTHER" id="PTHR12170:SF3">
    <property type="entry name" value="GH10162P"/>
    <property type="match status" value="1"/>
</dbReference>
<feature type="non-terminal residue" evidence="9">
    <location>
        <position position="1"/>
    </location>
</feature>
<dbReference type="PROSITE" id="PS50896">
    <property type="entry name" value="LISH"/>
    <property type="match status" value="1"/>
</dbReference>
<name>A0A7R9LQ55_9ACAR</name>
<dbReference type="InterPro" id="IPR027370">
    <property type="entry name" value="Znf-RING_euk"/>
</dbReference>
<evidence type="ECO:0000313" key="10">
    <source>
        <dbReference type="Proteomes" id="UP000759131"/>
    </source>
</evidence>
<dbReference type="InterPro" id="IPR006595">
    <property type="entry name" value="CTLH_C"/>
</dbReference>
<dbReference type="GO" id="GO:0043161">
    <property type="term" value="P:proteasome-mediated ubiquitin-dependent protein catabolic process"/>
    <property type="evidence" value="ECO:0007669"/>
    <property type="project" value="InterPro"/>
</dbReference>
<protein>
    <submittedName>
        <fullName evidence="9">Uncharacterized protein</fullName>
    </submittedName>
</protein>
<evidence type="ECO:0000259" key="7">
    <source>
        <dbReference type="PROSITE" id="PS50897"/>
    </source>
</evidence>
<accession>A0A7R9LQ55</accession>
<dbReference type="InterPro" id="IPR006594">
    <property type="entry name" value="LisH"/>
</dbReference>
<dbReference type="SUPFAM" id="SSF57850">
    <property type="entry name" value="RING/U-box"/>
    <property type="match status" value="1"/>
</dbReference>
<evidence type="ECO:0000256" key="2">
    <source>
        <dbReference type="ARBA" id="ARBA00022490"/>
    </source>
</evidence>
<dbReference type="Pfam" id="PF13445">
    <property type="entry name" value="zf-RING_UBOX"/>
    <property type="match status" value="1"/>
</dbReference>
<keyword evidence="5" id="KW-0862">Zinc</keyword>
<comment type="subcellular location">
    <subcellularLocation>
        <location evidence="1">Cytoplasm</location>
    </subcellularLocation>
</comment>
<evidence type="ECO:0000259" key="8">
    <source>
        <dbReference type="PROSITE" id="PS51867"/>
    </source>
</evidence>
<feature type="zinc finger region" description="RING-Gid-type" evidence="6">
    <location>
        <begin position="247"/>
        <end position="288"/>
    </location>
</feature>
<proteinExistence type="predicted"/>
<dbReference type="FunFam" id="3.30.40.10:FF:000143">
    <property type="entry name" value="Regulator of gluconeogenesis Rmd5"/>
    <property type="match status" value="1"/>
</dbReference>